<feature type="compositionally biased region" description="Low complexity" evidence="3">
    <location>
        <begin position="244"/>
        <end position="257"/>
    </location>
</feature>
<reference evidence="4" key="1">
    <citation type="submission" date="2022-01" db="EMBL/GenBank/DDBJ databases">
        <authorList>
            <person name="King R."/>
        </authorList>
    </citation>
    <scope>NUCLEOTIDE SEQUENCE</scope>
</reference>
<accession>A0A9N9WVI6</accession>
<protein>
    <submittedName>
        <fullName evidence="4">Uncharacterized protein</fullName>
    </submittedName>
</protein>
<dbReference type="SUPFAM" id="SSF48403">
    <property type="entry name" value="Ankyrin repeat"/>
    <property type="match status" value="1"/>
</dbReference>
<proteinExistence type="predicted"/>
<dbReference type="Proteomes" id="UP001153620">
    <property type="component" value="Chromosome 2"/>
</dbReference>
<feature type="compositionally biased region" description="Polar residues" evidence="3">
    <location>
        <begin position="408"/>
        <end position="417"/>
    </location>
</feature>
<feature type="compositionally biased region" description="Basic and acidic residues" evidence="3">
    <location>
        <begin position="418"/>
        <end position="446"/>
    </location>
</feature>
<dbReference type="SMART" id="SM00248">
    <property type="entry name" value="ANK"/>
    <property type="match status" value="5"/>
</dbReference>
<dbReference type="OrthoDB" id="424503at2759"/>
<dbReference type="EMBL" id="OU895878">
    <property type="protein sequence ID" value="CAG9805606.1"/>
    <property type="molecule type" value="Genomic_DNA"/>
</dbReference>
<feature type="compositionally biased region" description="Acidic residues" evidence="3">
    <location>
        <begin position="466"/>
        <end position="484"/>
    </location>
</feature>
<organism evidence="4 5">
    <name type="scientific">Chironomus riparius</name>
    <dbReference type="NCBI Taxonomy" id="315576"/>
    <lineage>
        <taxon>Eukaryota</taxon>
        <taxon>Metazoa</taxon>
        <taxon>Ecdysozoa</taxon>
        <taxon>Arthropoda</taxon>
        <taxon>Hexapoda</taxon>
        <taxon>Insecta</taxon>
        <taxon>Pterygota</taxon>
        <taxon>Neoptera</taxon>
        <taxon>Endopterygota</taxon>
        <taxon>Diptera</taxon>
        <taxon>Nematocera</taxon>
        <taxon>Chironomoidea</taxon>
        <taxon>Chironomidae</taxon>
        <taxon>Chironominae</taxon>
        <taxon>Chironomus</taxon>
    </lineage>
</organism>
<keyword evidence="2" id="KW-0040">ANK repeat</keyword>
<dbReference type="AlphaFoldDB" id="A0A9N9WVI6"/>
<dbReference type="InterPro" id="IPR002110">
    <property type="entry name" value="Ankyrin_rpt"/>
</dbReference>
<gene>
    <name evidence="4" type="ORF">CHIRRI_LOCUS8475</name>
</gene>
<reference evidence="4" key="2">
    <citation type="submission" date="2022-10" db="EMBL/GenBank/DDBJ databases">
        <authorList>
            <consortium name="ENA_rothamsted_submissions"/>
            <consortium name="culmorum"/>
            <person name="King R."/>
        </authorList>
    </citation>
    <scope>NUCLEOTIDE SEQUENCE</scope>
</reference>
<evidence type="ECO:0000313" key="5">
    <source>
        <dbReference type="Proteomes" id="UP001153620"/>
    </source>
</evidence>
<name>A0A9N9WVI6_9DIPT</name>
<keyword evidence="5" id="KW-1185">Reference proteome</keyword>
<feature type="compositionally biased region" description="Low complexity" evidence="3">
    <location>
        <begin position="730"/>
        <end position="757"/>
    </location>
</feature>
<evidence type="ECO:0000256" key="3">
    <source>
        <dbReference type="SAM" id="MobiDB-lite"/>
    </source>
</evidence>
<dbReference type="InterPro" id="IPR036770">
    <property type="entry name" value="Ankyrin_rpt-contain_sf"/>
</dbReference>
<dbReference type="Gene3D" id="1.25.40.20">
    <property type="entry name" value="Ankyrin repeat-containing domain"/>
    <property type="match status" value="2"/>
</dbReference>
<evidence type="ECO:0000313" key="4">
    <source>
        <dbReference type="EMBL" id="CAG9805606.1"/>
    </source>
</evidence>
<dbReference type="PANTHER" id="PTHR24171">
    <property type="entry name" value="ANKYRIN REPEAT DOMAIN-CONTAINING PROTEIN 39-RELATED"/>
    <property type="match status" value="1"/>
</dbReference>
<feature type="region of interest" description="Disordered" evidence="3">
    <location>
        <begin position="227"/>
        <end position="269"/>
    </location>
</feature>
<evidence type="ECO:0000256" key="1">
    <source>
        <dbReference type="ARBA" id="ARBA00022737"/>
    </source>
</evidence>
<dbReference type="Pfam" id="PF12796">
    <property type="entry name" value="Ank_2"/>
    <property type="match status" value="1"/>
</dbReference>
<sequence>MDLSRSNNRTLFDVISCGDDVALQRLLLEGKEERNVATLAHGNTLLHEAAWKGYSRCVKLLCNVYPKDIDDNSNKEKLNKKKQQFINRPNFCGFTALHLASQNGHNQSTRELLYAGCSTTIQNDYGDSPLHTSVRYGHAGVLRILISAKCDIDAFNHNHDTPLHISAAIGRRKLTKLLVEAGAMQFRNNQNETPRDIAKRKNFQEILEIIDTQPDKIDKKLIRDSLRKSKSSTNHQCLPHNISNDKSNYKLKNNNSNNDKDLPTQLTSPYGCHYYPDPRKFPSPKLQTLPKEPLQVGEIYYLDLAGNIRKGALGINRCSCAPYSKEAMIEHCKNIQKYVDKANDKLNKKIVELTTKIEKTDRKYHQREKSKDRDKDPLYPLLKIVGDKNKQIHLEKWLTKVYPEARSDLQSPQSSEFVTKEIPVDVHRSDHQSSESQRAGRRETIKVLRASSRRHDDIKSQNTIDAELENDDSYTDISNDDDDGSMSNNDNPLYDEAFMRKFQQQQQFTTYANDSVTSPSINSNQNIEMEMEKIAKSLLASEEDVMISSHNPDVIKDHVNVSHSAKRSTKKIKSAITKPTSVLSSGDLYVNSFFNHDGSDGHRNRYQYSPSDIDEVDSCEIDRLVSKVQETILSSNYTSDQYSHHDINGNENQILWNRGVGRSRNAIAINTELTYDIENYADNLFKTQPDEENGDLKVQNNISDNNFILLDKLLKARKQLNQTYHQHLHSMSNNNNSTDENGNSNNTNNYIPSSSLV</sequence>
<dbReference type="Pfam" id="PF00023">
    <property type="entry name" value="Ank"/>
    <property type="match status" value="1"/>
</dbReference>
<evidence type="ECO:0000256" key="2">
    <source>
        <dbReference type="ARBA" id="ARBA00023043"/>
    </source>
</evidence>
<keyword evidence="1" id="KW-0677">Repeat</keyword>
<feature type="region of interest" description="Disordered" evidence="3">
    <location>
        <begin position="408"/>
        <end position="491"/>
    </location>
</feature>
<feature type="region of interest" description="Disordered" evidence="3">
    <location>
        <begin position="729"/>
        <end position="757"/>
    </location>
</feature>